<organism evidence="4 5">
    <name type="scientific">Paracraurococcus ruber</name>
    <dbReference type="NCBI Taxonomy" id="77675"/>
    <lineage>
        <taxon>Bacteria</taxon>
        <taxon>Pseudomonadati</taxon>
        <taxon>Pseudomonadota</taxon>
        <taxon>Alphaproteobacteria</taxon>
        <taxon>Acetobacterales</taxon>
        <taxon>Roseomonadaceae</taxon>
        <taxon>Paracraurococcus</taxon>
    </lineage>
</organism>
<evidence type="ECO:0000313" key="4">
    <source>
        <dbReference type="EMBL" id="MBK1658324.1"/>
    </source>
</evidence>
<dbReference type="InterPro" id="IPR029058">
    <property type="entry name" value="AB_hydrolase_fold"/>
</dbReference>
<name>A0ABS1CX66_9PROT</name>
<dbReference type="PANTHER" id="PTHR22946">
    <property type="entry name" value="DIENELACTONE HYDROLASE DOMAIN-CONTAINING PROTEIN-RELATED"/>
    <property type="match status" value="1"/>
</dbReference>
<gene>
    <name evidence="4" type="ORF">CKO45_08785</name>
</gene>
<dbReference type="SUPFAM" id="SSF53474">
    <property type="entry name" value="alpha/beta-Hydrolases"/>
    <property type="match status" value="1"/>
</dbReference>
<dbReference type="Pfam" id="PF01738">
    <property type="entry name" value="DLH"/>
    <property type="match status" value="1"/>
</dbReference>
<feature type="domain" description="Dienelactone hydrolase" evidence="3">
    <location>
        <begin position="76"/>
        <end position="261"/>
    </location>
</feature>
<evidence type="ECO:0000256" key="2">
    <source>
        <dbReference type="SAM" id="SignalP"/>
    </source>
</evidence>
<dbReference type="Proteomes" id="UP000697995">
    <property type="component" value="Unassembled WGS sequence"/>
</dbReference>
<dbReference type="PANTHER" id="PTHR22946:SF9">
    <property type="entry name" value="POLYKETIDE TRANSFERASE AF380"/>
    <property type="match status" value="1"/>
</dbReference>
<evidence type="ECO:0000259" key="3">
    <source>
        <dbReference type="Pfam" id="PF01738"/>
    </source>
</evidence>
<feature type="signal peptide" evidence="2">
    <location>
        <begin position="1"/>
        <end position="27"/>
    </location>
</feature>
<comment type="caution">
    <text evidence="4">The sequence shown here is derived from an EMBL/GenBank/DDBJ whole genome shotgun (WGS) entry which is preliminary data.</text>
</comment>
<proteinExistence type="predicted"/>
<evidence type="ECO:0000313" key="5">
    <source>
        <dbReference type="Proteomes" id="UP000697995"/>
    </source>
</evidence>
<dbReference type="InterPro" id="IPR002925">
    <property type="entry name" value="Dienelactn_hydro"/>
</dbReference>
<dbReference type="Gene3D" id="3.40.50.1820">
    <property type="entry name" value="alpha/beta hydrolase"/>
    <property type="match status" value="1"/>
</dbReference>
<accession>A0ABS1CX66</accession>
<keyword evidence="5" id="KW-1185">Reference proteome</keyword>
<dbReference type="RefSeq" id="WP_133222553.1">
    <property type="nucleotide sequence ID" value="NZ_NRSG01000047.1"/>
</dbReference>
<sequence>MPSSRTGRFGGLAVLLGLLALAPAARAQQQAPGRVEVIPIASRTLSGEEFLAGAREGGKPALIAGELRLPAPLRPGQRVPAVVLVHGSGGIGASTDLWARELNAAGIAAFLLDSFAGRGIVSTVQDQSQLHSLAMMVDAYRALDVLAQHPRIRADRIAVMGFSKGAVAAVYSAMGRFQAAFGTQGHRFAAHIGLYTPCNVAYAKDAEVGPAPIRLFHGVVDDYVAIGPCRDYAARLKQAGADVALAEYANGQHSFDNPFQPLLVTVADAQTTRGCRLEEGPGGALLNSETQRPYGLGDACVGRGAHVGFDPVGAAAVRAAVRGFAEERLLR</sequence>
<reference evidence="4 5" key="1">
    <citation type="journal article" date="2020" name="Microorganisms">
        <title>Osmotic Adaptation and Compatible Solute Biosynthesis of Phototrophic Bacteria as Revealed from Genome Analyses.</title>
        <authorList>
            <person name="Imhoff J.F."/>
            <person name="Rahn T."/>
            <person name="Kunzel S."/>
            <person name="Keller A."/>
            <person name="Neulinger S.C."/>
        </authorList>
    </citation>
    <scope>NUCLEOTIDE SEQUENCE [LARGE SCALE GENOMIC DNA]</scope>
    <source>
        <strain evidence="4 5">DSM 15382</strain>
    </source>
</reference>
<keyword evidence="2" id="KW-0732">Signal</keyword>
<dbReference type="EMBL" id="NRSG01000047">
    <property type="protein sequence ID" value="MBK1658324.1"/>
    <property type="molecule type" value="Genomic_DNA"/>
</dbReference>
<dbReference type="InterPro" id="IPR050261">
    <property type="entry name" value="FrsA_esterase"/>
</dbReference>
<protein>
    <recommendedName>
        <fullName evidence="3">Dienelactone hydrolase domain-containing protein</fullName>
    </recommendedName>
</protein>
<evidence type="ECO:0000256" key="1">
    <source>
        <dbReference type="ARBA" id="ARBA00022801"/>
    </source>
</evidence>
<feature type="chain" id="PRO_5045443145" description="Dienelactone hydrolase domain-containing protein" evidence="2">
    <location>
        <begin position="28"/>
        <end position="331"/>
    </location>
</feature>
<keyword evidence="1" id="KW-0378">Hydrolase</keyword>